<dbReference type="InterPro" id="IPR019887">
    <property type="entry name" value="Tscrpt_reg_AsnC/Lrp_C"/>
</dbReference>
<dbReference type="PRINTS" id="PR00033">
    <property type="entry name" value="HTHASNC"/>
</dbReference>
<dbReference type="RefSeq" id="WP_344680545.1">
    <property type="nucleotide sequence ID" value="NZ_BAAAUX010000014.1"/>
</dbReference>
<accession>A0ABN3VDT7</accession>
<dbReference type="Gene3D" id="1.10.10.10">
    <property type="entry name" value="Winged helix-like DNA-binding domain superfamily/Winged helix DNA-binding domain"/>
    <property type="match status" value="1"/>
</dbReference>
<keyword evidence="6" id="KW-1185">Reference proteome</keyword>
<dbReference type="PROSITE" id="PS50956">
    <property type="entry name" value="HTH_ASNC_2"/>
    <property type="match status" value="1"/>
</dbReference>
<dbReference type="InterPro" id="IPR019888">
    <property type="entry name" value="Tscrpt_reg_AsnC-like"/>
</dbReference>
<comment type="caution">
    <text evidence="5">The sequence shown here is derived from an EMBL/GenBank/DDBJ whole genome shotgun (WGS) entry which is preliminary data.</text>
</comment>
<sequence>MDELDSAIIRELQANARQSNRELARTLGIAASTCLERVRALTRRGVIRGYHADIDLGALNREVQALVSVQIRPLSRAVIDAFKDTVGRMPEVLTAFVLAGGDDFVLHVAVPNLDHLHAFLVDQLSNRREVVGFRTSVIYQRQHNTVLAPFSDG</sequence>
<dbReference type="Gene3D" id="3.30.70.920">
    <property type="match status" value="1"/>
</dbReference>
<reference evidence="5 6" key="1">
    <citation type="journal article" date="2019" name="Int. J. Syst. Evol. Microbiol.">
        <title>The Global Catalogue of Microorganisms (GCM) 10K type strain sequencing project: providing services to taxonomists for standard genome sequencing and annotation.</title>
        <authorList>
            <consortium name="The Broad Institute Genomics Platform"/>
            <consortium name="The Broad Institute Genome Sequencing Center for Infectious Disease"/>
            <person name="Wu L."/>
            <person name="Ma J."/>
        </authorList>
    </citation>
    <scope>NUCLEOTIDE SEQUENCE [LARGE SCALE GENOMIC DNA]</scope>
    <source>
        <strain evidence="5 6">JCM 9383</strain>
    </source>
</reference>
<dbReference type="PANTHER" id="PTHR30154:SF54">
    <property type="entry name" value="POSSIBLE TRANSCRIPTIONAL REGULATORY PROTEIN (PROBABLY LRP_ASNC-FAMILY)"/>
    <property type="match status" value="1"/>
</dbReference>
<name>A0ABN3VDT7_9PSEU</name>
<dbReference type="SUPFAM" id="SSF46785">
    <property type="entry name" value="Winged helix' DNA-binding domain"/>
    <property type="match status" value="1"/>
</dbReference>
<dbReference type="InterPro" id="IPR036390">
    <property type="entry name" value="WH_DNA-bd_sf"/>
</dbReference>
<evidence type="ECO:0000313" key="6">
    <source>
        <dbReference type="Proteomes" id="UP001500979"/>
    </source>
</evidence>
<evidence type="ECO:0000256" key="1">
    <source>
        <dbReference type="ARBA" id="ARBA00023015"/>
    </source>
</evidence>
<proteinExistence type="predicted"/>
<evidence type="ECO:0000259" key="4">
    <source>
        <dbReference type="PROSITE" id="PS50956"/>
    </source>
</evidence>
<dbReference type="InterPro" id="IPR000485">
    <property type="entry name" value="AsnC-type_HTH_dom"/>
</dbReference>
<dbReference type="InterPro" id="IPR036388">
    <property type="entry name" value="WH-like_DNA-bd_sf"/>
</dbReference>
<dbReference type="EMBL" id="BAAAUX010000014">
    <property type="protein sequence ID" value="GAA2795180.1"/>
    <property type="molecule type" value="Genomic_DNA"/>
</dbReference>
<dbReference type="SMART" id="SM00344">
    <property type="entry name" value="HTH_ASNC"/>
    <property type="match status" value="1"/>
</dbReference>
<dbReference type="InterPro" id="IPR011008">
    <property type="entry name" value="Dimeric_a/b-barrel"/>
</dbReference>
<protein>
    <submittedName>
        <fullName evidence="5">Lrp/AsnC family transcriptional regulator</fullName>
    </submittedName>
</protein>
<dbReference type="SUPFAM" id="SSF54909">
    <property type="entry name" value="Dimeric alpha+beta barrel"/>
    <property type="match status" value="1"/>
</dbReference>
<keyword evidence="3" id="KW-0804">Transcription</keyword>
<keyword evidence="2" id="KW-0238">DNA-binding</keyword>
<dbReference type="Pfam" id="PF13412">
    <property type="entry name" value="HTH_24"/>
    <property type="match status" value="1"/>
</dbReference>
<dbReference type="Pfam" id="PF01037">
    <property type="entry name" value="AsnC_trans_reg"/>
    <property type="match status" value="1"/>
</dbReference>
<evidence type="ECO:0000256" key="3">
    <source>
        <dbReference type="ARBA" id="ARBA00023163"/>
    </source>
</evidence>
<feature type="domain" description="HTH asnC-type" evidence="4">
    <location>
        <begin position="1"/>
        <end position="62"/>
    </location>
</feature>
<organism evidence="5 6">
    <name type="scientific">Saccharopolyspora taberi</name>
    <dbReference type="NCBI Taxonomy" id="60895"/>
    <lineage>
        <taxon>Bacteria</taxon>
        <taxon>Bacillati</taxon>
        <taxon>Actinomycetota</taxon>
        <taxon>Actinomycetes</taxon>
        <taxon>Pseudonocardiales</taxon>
        <taxon>Pseudonocardiaceae</taxon>
        <taxon>Saccharopolyspora</taxon>
    </lineage>
</organism>
<evidence type="ECO:0000313" key="5">
    <source>
        <dbReference type="EMBL" id="GAA2795180.1"/>
    </source>
</evidence>
<gene>
    <name evidence="5" type="ORF">GCM10010470_32710</name>
</gene>
<dbReference type="Proteomes" id="UP001500979">
    <property type="component" value="Unassembled WGS sequence"/>
</dbReference>
<evidence type="ECO:0000256" key="2">
    <source>
        <dbReference type="ARBA" id="ARBA00023125"/>
    </source>
</evidence>
<dbReference type="PANTHER" id="PTHR30154">
    <property type="entry name" value="LEUCINE-RESPONSIVE REGULATORY PROTEIN"/>
    <property type="match status" value="1"/>
</dbReference>
<keyword evidence="1" id="KW-0805">Transcription regulation</keyword>